<dbReference type="EMBL" id="BART01011041">
    <property type="protein sequence ID" value="GAG80010.1"/>
    <property type="molecule type" value="Genomic_DNA"/>
</dbReference>
<proteinExistence type="predicted"/>
<reference evidence="1" key="1">
    <citation type="journal article" date="2014" name="Front. Microbiol.">
        <title>High frequency of phylogenetically diverse reductive dehalogenase-homologous genes in deep subseafloor sedimentary metagenomes.</title>
        <authorList>
            <person name="Kawai M."/>
            <person name="Futagami T."/>
            <person name="Toyoda A."/>
            <person name="Takaki Y."/>
            <person name="Nishi S."/>
            <person name="Hori S."/>
            <person name="Arai W."/>
            <person name="Tsubouchi T."/>
            <person name="Morono Y."/>
            <person name="Uchiyama I."/>
            <person name="Ito T."/>
            <person name="Fujiyama A."/>
            <person name="Inagaki F."/>
            <person name="Takami H."/>
        </authorList>
    </citation>
    <scope>NUCLEOTIDE SEQUENCE</scope>
    <source>
        <strain evidence="1">Expedition CK06-06</strain>
    </source>
</reference>
<evidence type="ECO:0000313" key="1">
    <source>
        <dbReference type="EMBL" id="GAG80010.1"/>
    </source>
</evidence>
<organism evidence="1">
    <name type="scientific">marine sediment metagenome</name>
    <dbReference type="NCBI Taxonomy" id="412755"/>
    <lineage>
        <taxon>unclassified sequences</taxon>
        <taxon>metagenomes</taxon>
        <taxon>ecological metagenomes</taxon>
    </lineage>
</organism>
<gene>
    <name evidence="1" type="ORF">S01H4_23709</name>
</gene>
<protein>
    <submittedName>
        <fullName evidence="1">Uncharacterized protein</fullName>
    </submittedName>
</protein>
<accession>X1AC75</accession>
<comment type="caution">
    <text evidence="1">The sequence shown here is derived from an EMBL/GenBank/DDBJ whole genome shotgun (WGS) entry which is preliminary data.</text>
</comment>
<dbReference type="AlphaFoldDB" id="X1AC75"/>
<name>X1AC75_9ZZZZ</name>
<sequence>MIIAKDMIGRLELPESTMKNLMKTAKMEIFKSNQACRDCFFFEYLEISRTLSLVDGHCKLLELIHNTRVVFCSGLDVCKEERDRHTHEKKLSEEQKKAFNKLYERRLDYLRELDVELDRPNDDPDNETREIVIELKKLGTTTKKHIDHLKLRDKVEP</sequence>